<name>A0A381S2D2_9ZZZZ</name>
<organism evidence="1">
    <name type="scientific">marine metagenome</name>
    <dbReference type="NCBI Taxonomy" id="408172"/>
    <lineage>
        <taxon>unclassified sequences</taxon>
        <taxon>metagenomes</taxon>
        <taxon>ecological metagenomes</taxon>
    </lineage>
</organism>
<protein>
    <submittedName>
        <fullName evidence="1">Uncharacterized protein</fullName>
    </submittedName>
</protein>
<sequence>MSQLIGTTTSRTLLCIKAYENVRIYDGRKLAQTGSIDRSYIQ</sequence>
<accession>A0A381S2D2</accession>
<evidence type="ECO:0000313" key="1">
    <source>
        <dbReference type="EMBL" id="SUZ97478.1"/>
    </source>
</evidence>
<dbReference type="EMBL" id="UINC01002513">
    <property type="protein sequence ID" value="SUZ97478.1"/>
    <property type="molecule type" value="Genomic_DNA"/>
</dbReference>
<proteinExistence type="predicted"/>
<gene>
    <name evidence="1" type="ORF">METZ01_LOCUS50332</name>
</gene>
<reference evidence="1" key="1">
    <citation type="submission" date="2018-05" db="EMBL/GenBank/DDBJ databases">
        <authorList>
            <person name="Lanie J.A."/>
            <person name="Ng W.-L."/>
            <person name="Kazmierczak K.M."/>
            <person name="Andrzejewski T.M."/>
            <person name="Davidsen T.M."/>
            <person name="Wayne K.J."/>
            <person name="Tettelin H."/>
            <person name="Glass J.I."/>
            <person name="Rusch D."/>
            <person name="Podicherti R."/>
            <person name="Tsui H.-C.T."/>
            <person name="Winkler M.E."/>
        </authorList>
    </citation>
    <scope>NUCLEOTIDE SEQUENCE</scope>
</reference>
<dbReference type="AlphaFoldDB" id="A0A381S2D2"/>